<dbReference type="STRING" id="135651.G0MR66"/>
<dbReference type="eggNOG" id="ENOG502S02V">
    <property type="taxonomic scope" value="Eukaryota"/>
</dbReference>
<reference evidence="4" key="1">
    <citation type="submission" date="2011-07" db="EMBL/GenBank/DDBJ databases">
        <authorList>
            <consortium name="Caenorhabditis brenneri Sequencing and Analysis Consortium"/>
            <person name="Wilson R.K."/>
        </authorList>
    </citation>
    <scope>NUCLEOTIDE SEQUENCE [LARGE SCALE GENOMIC DNA]</scope>
    <source>
        <strain evidence="4">PB2801</strain>
    </source>
</reference>
<evidence type="ECO:0000313" key="3">
    <source>
        <dbReference type="EMBL" id="EGT42023.1"/>
    </source>
</evidence>
<gene>
    <name evidence="3" type="ORF">CAEBREN_14465</name>
</gene>
<evidence type="ECO:0000313" key="4">
    <source>
        <dbReference type="Proteomes" id="UP000008068"/>
    </source>
</evidence>
<keyword evidence="1" id="KW-0812">Transmembrane</keyword>
<keyword evidence="1" id="KW-0472">Membrane</keyword>
<dbReference type="EMBL" id="GL379808">
    <property type="protein sequence ID" value="EGT42023.1"/>
    <property type="molecule type" value="Genomic_DNA"/>
</dbReference>
<evidence type="ECO:0000259" key="2">
    <source>
        <dbReference type="Pfam" id="PF05050"/>
    </source>
</evidence>
<dbReference type="AlphaFoldDB" id="G0MR66"/>
<feature type="domain" description="Methyltransferase FkbM" evidence="2">
    <location>
        <begin position="45"/>
        <end position="185"/>
    </location>
</feature>
<evidence type="ECO:0000256" key="1">
    <source>
        <dbReference type="SAM" id="Phobius"/>
    </source>
</evidence>
<dbReference type="HOGENOM" id="CLU_074434_0_0_1"/>
<dbReference type="PANTHER" id="PTHR32026">
    <property type="entry name" value="METHYLTRANSFERASE-LIKE PROTEIN 24"/>
    <property type="match status" value="1"/>
</dbReference>
<dbReference type="InterPro" id="IPR026913">
    <property type="entry name" value="METTL24"/>
</dbReference>
<dbReference type="PANTHER" id="PTHR32026:SF6">
    <property type="entry name" value="METHYLTRANSFERASE FKBM DOMAIN-CONTAINING PROTEIN"/>
    <property type="match status" value="1"/>
</dbReference>
<dbReference type="OMA" id="MINENCM"/>
<organism evidence="4">
    <name type="scientific">Caenorhabditis brenneri</name>
    <name type="common">Nematode worm</name>
    <dbReference type="NCBI Taxonomy" id="135651"/>
    <lineage>
        <taxon>Eukaryota</taxon>
        <taxon>Metazoa</taxon>
        <taxon>Ecdysozoa</taxon>
        <taxon>Nematoda</taxon>
        <taxon>Chromadorea</taxon>
        <taxon>Rhabditida</taxon>
        <taxon>Rhabditina</taxon>
        <taxon>Rhabditomorpha</taxon>
        <taxon>Rhabditoidea</taxon>
        <taxon>Rhabditidae</taxon>
        <taxon>Peloderinae</taxon>
        <taxon>Caenorhabditis</taxon>
    </lineage>
</organism>
<dbReference type="Pfam" id="PF05050">
    <property type="entry name" value="Methyltransf_21"/>
    <property type="match status" value="1"/>
</dbReference>
<accession>G0MR66</accession>
<dbReference type="Proteomes" id="UP000008068">
    <property type="component" value="Unassembled WGS sequence"/>
</dbReference>
<dbReference type="InParanoid" id="G0MR66"/>
<dbReference type="InterPro" id="IPR006342">
    <property type="entry name" value="FkbM_mtfrase"/>
</dbReference>
<keyword evidence="4" id="KW-1185">Reference proteome</keyword>
<feature type="transmembrane region" description="Helical" evidence="1">
    <location>
        <begin position="6"/>
        <end position="27"/>
    </location>
</feature>
<keyword evidence="1" id="KW-1133">Transmembrane helix</keyword>
<protein>
    <recommendedName>
        <fullName evidence="2">Methyltransferase FkbM domain-containing protein</fullName>
    </recommendedName>
</protein>
<sequence>MANNHTSMIFTLLLSILIINIMSYFTVFKLEKQFEAYESVDIYNPNSLKDLRLQYAMNAEKLLSLGLNNQITYDLHITNVTGGHCTILGADKDPQSPKTQELYSNINGKLFVGMIPNEITINSMMQKAGRKDVDIMKIDIEEGEIKGLEPFIKEYSVCQILIELHGPPKVHLEMLQKMAKYNFRIFNVDPNPYCPGCCEYSMINENCMNQYGVVPLAVTVPISEY</sequence>
<dbReference type="OrthoDB" id="5815019at2759"/>
<proteinExistence type="predicted"/>
<name>G0MR66_CAEBE</name>